<evidence type="ECO:0000256" key="1">
    <source>
        <dbReference type="ARBA" id="ARBA00004442"/>
    </source>
</evidence>
<evidence type="ECO:0000313" key="8">
    <source>
        <dbReference type="EMBL" id="SBV95532.1"/>
    </source>
</evidence>
<dbReference type="InterPro" id="IPR033985">
    <property type="entry name" value="SusD-like_N"/>
</dbReference>
<feature type="domain" description="RagB/SusD" evidence="6">
    <location>
        <begin position="341"/>
        <end position="587"/>
    </location>
</feature>
<keyword evidence="4" id="KW-0472">Membrane</keyword>
<dbReference type="Pfam" id="PF07980">
    <property type="entry name" value="SusD_RagB"/>
    <property type="match status" value="1"/>
</dbReference>
<dbReference type="Gene3D" id="1.25.40.390">
    <property type="match status" value="1"/>
</dbReference>
<dbReference type="InterPro" id="IPR011990">
    <property type="entry name" value="TPR-like_helical_dom_sf"/>
</dbReference>
<dbReference type="AlphaFoldDB" id="A0A212KFC0"/>
<comment type="subcellular location">
    <subcellularLocation>
        <location evidence="1">Cell outer membrane</location>
    </subcellularLocation>
</comment>
<dbReference type="InterPro" id="IPR012944">
    <property type="entry name" value="SusD_RagB_dom"/>
</dbReference>
<evidence type="ECO:0000313" key="9">
    <source>
        <dbReference type="EMBL" id="SBW10434.1"/>
    </source>
</evidence>
<protein>
    <recommendedName>
        <fullName evidence="10">RagB/SusD family nutrient uptake outer membrane protein</fullName>
    </recommendedName>
</protein>
<dbReference type="SUPFAM" id="SSF48452">
    <property type="entry name" value="TPR-like"/>
    <property type="match status" value="1"/>
</dbReference>
<organism evidence="9">
    <name type="scientific">uncultured Dysgonomonas sp</name>
    <dbReference type="NCBI Taxonomy" id="206096"/>
    <lineage>
        <taxon>Bacteria</taxon>
        <taxon>Pseudomonadati</taxon>
        <taxon>Bacteroidota</taxon>
        <taxon>Bacteroidia</taxon>
        <taxon>Bacteroidales</taxon>
        <taxon>Dysgonomonadaceae</taxon>
        <taxon>Dysgonomonas</taxon>
        <taxon>environmental samples</taxon>
    </lineage>
</organism>
<dbReference type="EMBL" id="FLUL01000002">
    <property type="protein sequence ID" value="SBW10434.1"/>
    <property type="molecule type" value="Genomic_DNA"/>
</dbReference>
<evidence type="ECO:0000256" key="3">
    <source>
        <dbReference type="ARBA" id="ARBA00022729"/>
    </source>
</evidence>
<keyword evidence="5" id="KW-0998">Cell outer membrane</keyword>
<dbReference type="EMBL" id="FLUM01000001">
    <property type="protein sequence ID" value="SBV95532.1"/>
    <property type="molecule type" value="Genomic_DNA"/>
</dbReference>
<keyword evidence="3" id="KW-0732">Signal</keyword>
<dbReference type="PROSITE" id="PS51257">
    <property type="entry name" value="PROKAR_LIPOPROTEIN"/>
    <property type="match status" value="1"/>
</dbReference>
<name>A0A212KFC0_9BACT</name>
<dbReference type="RefSeq" id="WP_296939353.1">
    <property type="nucleotide sequence ID" value="NZ_LT599021.1"/>
</dbReference>
<evidence type="ECO:0000256" key="5">
    <source>
        <dbReference type="ARBA" id="ARBA00023237"/>
    </source>
</evidence>
<dbReference type="GO" id="GO:0009279">
    <property type="term" value="C:cell outer membrane"/>
    <property type="evidence" value="ECO:0007669"/>
    <property type="project" value="UniProtKB-SubCell"/>
</dbReference>
<sequence length="588" mass="65897">MKKQFKYIGSIIGVLLIITSLSSCNDFLEEKPYAKINDGQIEDSNEGADMWAMGTYAGLSRMYTYDEFPRCIELDNDYVTGPNWAFGEMGSGNFQGSTNQPDPVWKLGYELINRGNEASYHVEKMVNTTPRHKENVLAEINFLKAYGYFLIVRAYGACPIYTSSINQGNDPNQPRRPITEVYAHIIELLIHAKDNLYKNTDPNFVEGRVNAGAAAAMLAKVYATIGSASMPSGIIKVKGGIPFTLSGTTKVFTNPQIVTVHKQQVAGYESFDSQEYYTLARDLAKEIVIEKLYGDHELIPYSSLWKKSGQNSKEHFFRLGTISGDSYFGALFWRAYCGQIVDGYVPSGGGLSHGLRDHWYKLFDDESDMRAIDGVMHRYVRENQAPYGTGSFYPNNEKWKIRATGKDANNNVVGDPIAPFNDGKSYSSGTGESNLAYVTKYTDVSNRAITRTDAMLPLLRYADVVLIYAEASNEIDGLNSDALEALNSIRRRSSATEFSIGNNVGDLETKEDFRSAVIEERAMELAYESDRRWDLIRWGIYLDVMNAIGSVDEINTNKKRESKHLLYPIPQDELLTNTAITENNPGWN</sequence>
<comment type="similarity">
    <text evidence="2">Belongs to the SusD family.</text>
</comment>
<evidence type="ECO:0000256" key="2">
    <source>
        <dbReference type="ARBA" id="ARBA00006275"/>
    </source>
</evidence>
<gene>
    <name evidence="8" type="ORF">KL86DYS1_11416</name>
    <name evidence="9" type="ORF">KL86DYS2_20080</name>
</gene>
<evidence type="ECO:0000259" key="7">
    <source>
        <dbReference type="Pfam" id="PF14322"/>
    </source>
</evidence>
<proteinExistence type="inferred from homology"/>
<evidence type="ECO:0000259" key="6">
    <source>
        <dbReference type="Pfam" id="PF07980"/>
    </source>
</evidence>
<reference evidence="9" key="1">
    <citation type="submission" date="2016-04" db="EMBL/GenBank/DDBJ databases">
        <authorList>
            <person name="Evans L.H."/>
            <person name="Alamgir A."/>
            <person name="Owens N."/>
            <person name="Weber N.D."/>
            <person name="Virtaneva K."/>
            <person name="Barbian K."/>
            <person name="Babar A."/>
            <person name="Rosenke K."/>
        </authorList>
    </citation>
    <scope>NUCLEOTIDE SEQUENCE</scope>
    <source>
        <strain evidence="8">86-1</strain>
        <strain evidence="9">86-2</strain>
    </source>
</reference>
<feature type="domain" description="SusD-like N-terminal" evidence="7">
    <location>
        <begin position="26"/>
        <end position="222"/>
    </location>
</feature>
<evidence type="ECO:0008006" key="10">
    <source>
        <dbReference type="Google" id="ProtNLM"/>
    </source>
</evidence>
<accession>A0A212KFC0</accession>
<evidence type="ECO:0000256" key="4">
    <source>
        <dbReference type="ARBA" id="ARBA00023136"/>
    </source>
</evidence>
<dbReference type="Pfam" id="PF14322">
    <property type="entry name" value="SusD-like_3"/>
    <property type="match status" value="1"/>
</dbReference>